<keyword evidence="4" id="KW-0472">Membrane</keyword>
<dbReference type="PANTHER" id="PTHR33365:SF4">
    <property type="entry name" value="CYCLOCHLOROTINE BIOSYNTHESIS PROTEIN O"/>
    <property type="match status" value="1"/>
</dbReference>
<feature type="region of interest" description="Disordered" evidence="3">
    <location>
        <begin position="14"/>
        <end position="42"/>
    </location>
</feature>
<keyword evidence="4" id="KW-1133">Transmembrane helix</keyword>
<evidence type="ECO:0000256" key="4">
    <source>
        <dbReference type="SAM" id="Phobius"/>
    </source>
</evidence>
<comment type="similarity">
    <text evidence="2">Belongs to the ustYa family.</text>
</comment>
<evidence type="ECO:0000256" key="1">
    <source>
        <dbReference type="ARBA" id="ARBA00004685"/>
    </source>
</evidence>
<comment type="pathway">
    <text evidence="1">Mycotoxin biosynthesis.</text>
</comment>
<evidence type="ECO:0000256" key="2">
    <source>
        <dbReference type="ARBA" id="ARBA00035112"/>
    </source>
</evidence>
<name>A0A7H8QMN0_TALRU</name>
<evidence type="ECO:0000256" key="3">
    <source>
        <dbReference type="SAM" id="MobiDB-lite"/>
    </source>
</evidence>
<dbReference type="GeneID" id="55989780"/>
<proteinExistence type="inferred from homology"/>
<dbReference type="Pfam" id="PF11807">
    <property type="entry name" value="UstYa"/>
    <property type="match status" value="1"/>
</dbReference>
<dbReference type="OrthoDB" id="4216877at2759"/>
<dbReference type="PANTHER" id="PTHR33365">
    <property type="entry name" value="YALI0B05434P"/>
    <property type="match status" value="1"/>
</dbReference>
<dbReference type="GO" id="GO:0043386">
    <property type="term" value="P:mycotoxin biosynthetic process"/>
    <property type="evidence" value="ECO:0007669"/>
    <property type="project" value="InterPro"/>
</dbReference>
<protein>
    <recommendedName>
        <fullName evidence="7">Tat pathway signal sequence</fullName>
    </recommendedName>
</protein>
<sequence>MDIFRNKDSVLYSSLGEGESEKDDESSSSLLNSETSSQQPPRRNQRVWPFVLPWIVSTFALAWVSAYLYLNSLPPAQLQEHSYSTGWKTDFAPARSAISLEEVTFTGGPMYSENGTYYVPHPAAINYTADPSPELDRAWEELTWGRYVVLNEQEAKDAFEEKFGDVQQFWSPSRGGYISGFDMFHTLHCLDRIRQRFYPEYYVQEDLYTHRVHHLHCLEQVRQYIMCSGDMTPVPTRYNAARKHSYVDSDVTHTCRNFGQLRNWLSERFNGSLAVQPICPGATKPEMGSTSCVLDDDDDDNNSMEMGH</sequence>
<feature type="region of interest" description="Disordered" evidence="3">
    <location>
        <begin position="285"/>
        <end position="308"/>
    </location>
</feature>
<reference evidence="6" key="1">
    <citation type="submission" date="2020-06" db="EMBL/GenBank/DDBJ databases">
        <title>A chromosome-scale genome assembly of Talaromyces rugulosus W13939.</title>
        <authorList>
            <person name="Wang B."/>
            <person name="Guo L."/>
            <person name="Ye K."/>
            <person name="Wang L."/>
        </authorList>
    </citation>
    <scope>NUCLEOTIDE SEQUENCE [LARGE SCALE GENOMIC DNA]</scope>
    <source>
        <strain evidence="6">W13939</strain>
    </source>
</reference>
<evidence type="ECO:0000313" key="5">
    <source>
        <dbReference type="EMBL" id="QKX55179.1"/>
    </source>
</evidence>
<evidence type="ECO:0000313" key="6">
    <source>
        <dbReference type="Proteomes" id="UP000509510"/>
    </source>
</evidence>
<dbReference type="Proteomes" id="UP000509510">
    <property type="component" value="Chromosome I"/>
</dbReference>
<gene>
    <name evidence="5" type="ORF">TRUGW13939_02271</name>
</gene>
<dbReference type="RefSeq" id="XP_035341358.1">
    <property type="nucleotide sequence ID" value="XM_035485465.1"/>
</dbReference>
<dbReference type="KEGG" id="trg:TRUGW13939_02271"/>
<organism evidence="5 6">
    <name type="scientific">Talaromyces rugulosus</name>
    <name type="common">Penicillium rugulosum</name>
    <dbReference type="NCBI Taxonomy" id="121627"/>
    <lineage>
        <taxon>Eukaryota</taxon>
        <taxon>Fungi</taxon>
        <taxon>Dikarya</taxon>
        <taxon>Ascomycota</taxon>
        <taxon>Pezizomycotina</taxon>
        <taxon>Eurotiomycetes</taxon>
        <taxon>Eurotiomycetidae</taxon>
        <taxon>Eurotiales</taxon>
        <taxon>Trichocomaceae</taxon>
        <taxon>Talaromyces</taxon>
        <taxon>Talaromyces sect. Islandici</taxon>
    </lineage>
</organism>
<dbReference type="InterPro" id="IPR021765">
    <property type="entry name" value="UstYa-like"/>
</dbReference>
<accession>A0A7H8QMN0</accession>
<keyword evidence="6" id="KW-1185">Reference proteome</keyword>
<evidence type="ECO:0008006" key="7">
    <source>
        <dbReference type="Google" id="ProtNLM"/>
    </source>
</evidence>
<feature type="transmembrane region" description="Helical" evidence="4">
    <location>
        <begin position="47"/>
        <end position="70"/>
    </location>
</feature>
<keyword evidence="4" id="KW-0812">Transmembrane</keyword>
<dbReference type="EMBL" id="CP055898">
    <property type="protein sequence ID" value="QKX55179.1"/>
    <property type="molecule type" value="Genomic_DNA"/>
</dbReference>
<feature type="compositionally biased region" description="Low complexity" evidence="3">
    <location>
        <begin position="27"/>
        <end position="37"/>
    </location>
</feature>
<dbReference type="AlphaFoldDB" id="A0A7H8QMN0"/>